<dbReference type="InterPro" id="IPR050571">
    <property type="entry name" value="Class-IV_PLP-Dep_Aminotrnsfr"/>
</dbReference>
<evidence type="ECO:0000313" key="5">
    <source>
        <dbReference type="EMBL" id="KIL52480.1"/>
    </source>
</evidence>
<dbReference type="InterPro" id="IPR001544">
    <property type="entry name" value="Aminotrans_IV"/>
</dbReference>
<keyword evidence="4" id="KW-0663">Pyridoxal phosphate</keyword>
<dbReference type="RefSeq" id="WP_041054593.1">
    <property type="nucleotide sequence ID" value="NZ_JXRR01000004.1"/>
</dbReference>
<comment type="cofactor">
    <cofactor evidence="1">
        <name>pyridoxal 5'-phosphate</name>
        <dbReference type="ChEBI" id="CHEBI:597326"/>
    </cofactor>
</comment>
<sequence>MKILQNGAIVEAEDAKISPFDHGFLYGMGVFETFRTYEGHPFLISNHVERLNHSLEEMQIDKTFSVEEVMQMVSTLREANGGKDGYFRLNVSAGVRDIGLFPEPYEQPSVILFQKQLPSSGVKEKKGEWLSIHRNTPETSQRLKSHHYFNNIAARREVSSGNEGLFLTADGFAAEGVTSNLLWVNQKTLFTPALATGILAGITRAMVLALAERAGLEIVEGFFKKEDVLQAEEVFITNSIQEIVPLCAIEHTTFPGADGKWTAILKREYQTHTTSLKHIRDLSSLERGEDHDAKLQE</sequence>
<dbReference type="GO" id="GO:0005829">
    <property type="term" value="C:cytosol"/>
    <property type="evidence" value="ECO:0007669"/>
    <property type="project" value="TreeGrafter"/>
</dbReference>
<dbReference type="EMBL" id="JXRR01000004">
    <property type="protein sequence ID" value="KIL52480.1"/>
    <property type="molecule type" value="Genomic_DNA"/>
</dbReference>
<dbReference type="PANTHER" id="PTHR42743:SF11">
    <property type="entry name" value="AMINODEOXYCHORISMATE LYASE"/>
    <property type="match status" value="1"/>
</dbReference>
<dbReference type="PATRIC" id="fig|220754.4.peg.621"/>
<dbReference type="AlphaFoldDB" id="A0A0C2RQF0"/>
<dbReference type="Gene3D" id="3.30.470.10">
    <property type="match status" value="1"/>
</dbReference>
<comment type="caution">
    <text evidence="5">The sequence shown here is derived from an EMBL/GenBank/DDBJ whole genome shotgun (WGS) entry which is preliminary data.</text>
</comment>
<dbReference type="Pfam" id="PF01063">
    <property type="entry name" value="Aminotran_4"/>
    <property type="match status" value="1"/>
</dbReference>
<evidence type="ECO:0000313" key="6">
    <source>
        <dbReference type="Proteomes" id="UP000031972"/>
    </source>
</evidence>
<dbReference type="GO" id="GO:0008652">
    <property type="term" value="P:amino acid biosynthetic process"/>
    <property type="evidence" value="ECO:0007669"/>
    <property type="project" value="UniProtKB-ARBA"/>
</dbReference>
<evidence type="ECO:0000256" key="2">
    <source>
        <dbReference type="ARBA" id="ARBA00009320"/>
    </source>
</evidence>
<organism evidence="5 6">
    <name type="scientific">Jeotgalibacillus campisalis</name>
    <dbReference type="NCBI Taxonomy" id="220754"/>
    <lineage>
        <taxon>Bacteria</taxon>
        <taxon>Bacillati</taxon>
        <taxon>Bacillota</taxon>
        <taxon>Bacilli</taxon>
        <taxon>Bacillales</taxon>
        <taxon>Caryophanaceae</taxon>
        <taxon>Jeotgalibacillus</taxon>
    </lineage>
</organism>
<dbReference type="SUPFAM" id="SSF56752">
    <property type="entry name" value="D-aminoacid aminotransferase-like PLP-dependent enzymes"/>
    <property type="match status" value="1"/>
</dbReference>
<name>A0A0C2RQF0_9BACL</name>
<dbReference type="Proteomes" id="UP000031972">
    <property type="component" value="Unassembled WGS sequence"/>
</dbReference>
<evidence type="ECO:0000256" key="4">
    <source>
        <dbReference type="ARBA" id="ARBA00022898"/>
    </source>
</evidence>
<dbReference type="PANTHER" id="PTHR42743">
    <property type="entry name" value="AMINO-ACID AMINOTRANSFERASE"/>
    <property type="match status" value="1"/>
</dbReference>
<dbReference type="GO" id="GO:0008696">
    <property type="term" value="F:4-amino-4-deoxychorismate lyase activity"/>
    <property type="evidence" value="ECO:0007669"/>
    <property type="project" value="UniProtKB-EC"/>
</dbReference>
<comment type="similarity">
    <text evidence="2">Belongs to the class-IV pyridoxal-phosphate-dependent aminotransferase family.</text>
</comment>
<reference evidence="5 6" key="1">
    <citation type="submission" date="2015-01" db="EMBL/GenBank/DDBJ databases">
        <title>Jeotgalibacillus campisalis genome sequencing.</title>
        <authorList>
            <person name="Goh K.M."/>
            <person name="Chan K.-G."/>
            <person name="Yaakop A.S."/>
            <person name="Ee R."/>
            <person name="Gan H.M."/>
            <person name="Chan C.S."/>
        </authorList>
    </citation>
    <scope>NUCLEOTIDE SEQUENCE [LARGE SCALE GENOMIC DNA]</scope>
    <source>
        <strain evidence="5 6">SF-57</strain>
    </source>
</reference>
<dbReference type="GO" id="GO:0046394">
    <property type="term" value="P:carboxylic acid biosynthetic process"/>
    <property type="evidence" value="ECO:0007669"/>
    <property type="project" value="UniProtKB-ARBA"/>
</dbReference>
<protein>
    <submittedName>
        <fullName evidence="5">4-amino-4-deoxychorismate lyase</fullName>
        <ecNumber evidence="5">4.1.3.38</ecNumber>
    </submittedName>
</protein>
<dbReference type="InterPro" id="IPR043131">
    <property type="entry name" value="BCAT-like_N"/>
</dbReference>
<dbReference type="InterPro" id="IPR043132">
    <property type="entry name" value="BCAT-like_C"/>
</dbReference>
<evidence type="ECO:0000256" key="3">
    <source>
        <dbReference type="ARBA" id="ARBA00011738"/>
    </source>
</evidence>
<comment type="subunit">
    <text evidence="3">Homodimer.</text>
</comment>
<dbReference type="InterPro" id="IPR036038">
    <property type="entry name" value="Aminotransferase-like"/>
</dbReference>
<evidence type="ECO:0000256" key="1">
    <source>
        <dbReference type="ARBA" id="ARBA00001933"/>
    </source>
</evidence>
<gene>
    <name evidence="5" type="ORF">KR50_06080</name>
</gene>
<keyword evidence="6" id="KW-1185">Reference proteome</keyword>
<dbReference type="NCBIfam" id="NF005800">
    <property type="entry name" value="PRK07650.1"/>
    <property type="match status" value="1"/>
</dbReference>
<dbReference type="Gene3D" id="3.20.10.10">
    <property type="entry name" value="D-amino Acid Aminotransferase, subunit A, domain 2"/>
    <property type="match status" value="1"/>
</dbReference>
<accession>A0A0C2RQF0</accession>
<dbReference type="FunFam" id="3.20.10.10:FF:000002">
    <property type="entry name" value="D-alanine aminotransferase"/>
    <property type="match status" value="1"/>
</dbReference>
<dbReference type="OrthoDB" id="9805628at2"/>
<keyword evidence="5" id="KW-0456">Lyase</keyword>
<dbReference type="EC" id="4.1.3.38" evidence="5"/>
<proteinExistence type="inferred from homology"/>
<dbReference type="CDD" id="cd00449">
    <property type="entry name" value="PLPDE_IV"/>
    <property type="match status" value="1"/>
</dbReference>